<proteinExistence type="predicted"/>
<dbReference type="Gene3D" id="1.25.10.10">
    <property type="entry name" value="Leucine-rich Repeat Variant"/>
    <property type="match status" value="1"/>
</dbReference>
<dbReference type="EMBL" id="AP026800">
    <property type="protein sequence ID" value="BDR55169.1"/>
    <property type="molecule type" value="Genomic_DNA"/>
</dbReference>
<keyword evidence="3" id="KW-1185">Reference proteome</keyword>
<protein>
    <submittedName>
        <fullName evidence="2">AbrB family transcriptional regulator</fullName>
    </submittedName>
</protein>
<name>A0ABM8BE26_9BIFI</name>
<evidence type="ECO:0000313" key="3">
    <source>
        <dbReference type="Proteomes" id="UP001321748"/>
    </source>
</evidence>
<dbReference type="SUPFAM" id="SSF48371">
    <property type="entry name" value="ARM repeat"/>
    <property type="match status" value="1"/>
</dbReference>
<dbReference type="Proteomes" id="UP001321748">
    <property type="component" value="Chromosome"/>
</dbReference>
<dbReference type="InterPro" id="IPR016024">
    <property type="entry name" value="ARM-type_fold"/>
</dbReference>
<evidence type="ECO:0000256" key="1">
    <source>
        <dbReference type="SAM" id="MobiDB-lite"/>
    </source>
</evidence>
<sequence>MSEESNQQQEEEHPGEVLTVSYERIRHSSNSPELSKLARQTLPDRSDQAAYSRATALLEAVAGNEHTPLEDRVFMAQTMPFPNVLVKLSHDPDPQVRRAVAANKDDKNWLAGVLTKDPDQGVRAAALMNPMTSWKMRLEGAQSEDTDSETLDWLGQLGVEIEPGAPTVLATMVRRAVALNPSANAETISRLAKDADKHVAKAASSR</sequence>
<dbReference type="InterPro" id="IPR011989">
    <property type="entry name" value="ARM-like"/>
</dbReference>
<organism evidence="2 3">
    <name type="scientific">Bombiscardovia apis</name>
    <dbReference type="NCBI Taxonomy" id="2932182"/>
    <lineage>
        <taxon>Bacteria</taxon>
        <taxon>Bacillati</taxon>
        <taxon>Actinomycetota</taxon>
        <taxon>Actinomycetes</taxon>
        <taxon>Bifidobacteriales</taxon>
        <taxon>Bifidobacteriaceae</taxon>
        <taxon>Bombiscardovia</taxon>
    </lineage>
</organism>
<feature type="region of interest" description="Disordered" evidence="1">
    <location>
        <begin position="1"/>
        <end position="46"/>
    </location>
</feature>
<gene>
    <name evidence="2" type="ORF">KIMH_12800</name>
</gene>
<evidence type="ECO:0000313" key="2">
    <source>
        <dbReference type="EMBL" id="BDR55169.1"/>
    </source>
</evidence>
<accession>A0ABM8BE26</accession>
<reference evidence="2 3" key="1">
    <citation type="journal article" date="2023" name="Microbiol. Spectr.">
        <title>Symbiosis of Carpenter Bees with Uncharacterized Lactic Acid Bacteria Showing NAD Auxotrophy.</title>
        <authorList>
            <person name="Kawasaki S."/>
            <person name="Ozawa K."/>
            <person name="Mori T."/>
            <person name="Yamamoto A."/>
            <person name="Ito M."/>
            <person name="Ohkuma M."/>
            <person name="Sakamoto M."/>
            <person name="Matsutani M."/>
        </authorList>
    </citation>
    <scope>NUCLEOTIDE SEQUENCE [LARGE SCALE GENOMIC DNA]</scope>
    <source>
        <strain evidence="2 3">KimH</strain>
    </source>
</reference>